<protein>
    <submittedName>
        <fullName evidence="3">Repeat-containing protein</fullName>
    </submittedName>
</protein>
<dbReference type="PANTHER" id="PTHR43308">
    <property type="entry name" value="OUTER MEMBRANE PROTEIN ALPHA-RELATED"/>
    <property type="match status" value="1"/>
</dbReference>
<dbReference type="InterPro" id="IPR032812">
    <property type="entry name" value="SbsA_Ig"/>
</dbReference>
<dbReference type="RefSeq" id="WP_091189988.1">
    <property type="nucleotide sequence ID" value="NZ_FOMT01000006.1"/>
</dbReference>
<dbReference type="InterPro" id="IPR051465">
    <property type="entry name" value="Cell_Envelope_Struct_Comp"/>
</dbReference>
<dbReference type="STRING" id="1045775.SAMN05216378_5669"/>
<sequence length="1476" mass="153665">MLVRSRLSVMIAVLLLLQLLLPGWAGDTNAVHAASSGPLVAGMSPADNATGITPTSDLTLTFDEAVTKGSDSAVLTIYNYNTSDIVESIPLSSYKIRLDATGRVATINPDAVLNVNTDYYVLIDYGAFANVSNGAYYAGISSATTWNFRTAAVVDTTGPSITLKSPDSSATQVSVNSKVIIQFNEPVYASSGYVTLSSVTDTKNIPVTSSMVQGSGTTTITITPNAPLDSDVDYTVTIPRTAFQDGAGNAIEAGGASYVSWSFHTDLAPLNMVSITPADNATSVSVLTDKLTITFDHNVAAGTEKYVEIKDVKSNTTFARIRTSSSQVAINGATAIITLPSYPKFNANSSYYVLVDAGAFIETDSGSNHPFPGISNASAWNFTTGYGNDTTRPSLKSLSPVAGGILTATTGNLVLTFTEPVFQDSGTIEIRTVTGGSLFRSIPVTSGRVSGGGTDTITIDATSAYGGEAAKAFVNNTAYYVTVGSRAFKDGVGLYFDGLTSSSSWRYTVTQDNVKPTLAATSPANNSISADPNANLSATFSEAVQPGNGQIKLQCVSNTSSLCITQQVGTSVNVDPLNNKRLIISPNQALQAGAVYYVVIDPDAVTDLAGNAFNGIQNEYQWTFKTIGGDTTAPAISKLEAKGSNIVMTYNEDLMENSIPTAGSFYITVDGAYRSVTGVSVSGPKVTLTVSSTIVDGQQVKLSYTKPSVATLGIRDLSGNQALSLASQTVTTAVDATKPQLTGGTAAGGIVTLVFSENLASVSSYAYSQFSVYVGGNYYTPTSVYSTGNKVILAVNASIDSSSSVRVSYSAGSYPLQDAAGNKVNNFSSYALTGTGDTSVPALQSIEASGSSILINYNKTLDSSRRPSTSQYSVIVNNSQYSVTQVSVSGSQVLLTVSPDIQSGSTVRVSYSKLYTNVADVSGNEASVFSNVTASVGNGSSADNGLYGAVAKGTKLTLSFWKTLSSSYVPSSAYFAVKVNNGSDPATNVTVSGNTVVLTLAKAPGVGDSITVTYYATSTNSLRTSDGTIINSFTNVTVANQTTLIDSLPGGYEEADGGGIGLTTSMATQTSDISPAGYSTTRYTIQSDKLSTAYTAAKGAGISNARVVFEVPSSERAAVVAVPLTVLESAYRSSTGASFVVQYGTSSYEIPLSALAFKSMASLIGSSYTTGNLLIKIEKGSSSKASGLTSAISKAGASLLSTPITFETSVVNGTTEKTLSEFGGYVKRSFEPLMSANASNSAVVWLDPQTGKLSYVPTTFSTESGTNIVSFKRKGNSAYALVSGASKFNDIGSHWAGSTIKMMANKFIIEGRSGSTTKFDPQSSITRAEFAAYIVRGLGLSGSRSEASKYKDVTSGTVTAAYIGAASKAGIVTGNTDGTFKPNSPITRQEMAVMMSRAAKAAAVTISLPQSETTYLSKFSDRKKVASWAKSDLAKAVYIGVITGQTETTFGPTKNATRAEAIVMIKRLLEYVDLLN</sequence>
<dbReference type="NCBIfam" id="TIGR02059">
    <property type="entry name" value="swm_rep_I"/>
    <property type="match status" value="4"/>
</dbReference>
<accession>A0A1I2H7D6</accession>
<dbReference type="Pfam" id="PF13205">
    <property type="entry name" value="Big_5"/>
    <property type="match status" value="5"/>
</dbReference>
<proteinExistence type="predicted"/>
<dbReference type="Gene3D" id="2.60.40.1220">
    <property type="match status" value="3"/>
</dbReference>
<name>A0A1I2H7D6_9BACL</name>
<organism evidence="3 4">
    <name type="scientific">Paenibacillus catalpae</name>
    <dbReference type="NCBI Taxonomy" id="1045775"/>
    <lineage>
        <taxon>Bacteria</taxon>
        <taxon>Bacillati</taxon>
        <taxon>Bacillota</taxon>
        <taxon>Bacilli</taxon>
        <taxon>Bacillales</taxon>
        <taxon>Paenibacillaceae</taxon>
        <taxon>Paenibacillus</taxon>
    </lineage>
</organism>
<dbReference type="Pfam" id="PF13753">
    <property type="entry name" value="SWM_repeat"/>
    <property type="match status" value="3"/>
</dbReference>
<feature type="domain" description="SLH" evidence="2">
    <location>
        <begin position="1346"/>
        <end position="1409"/>
    </location>
</feature>
<dbReference type="OrthoDB" id="2675126at2"/>
<dbReference type="InterPro" id="IPR001119">
    <property type="entry name" value="SLH_dom"/>
</dbReference>
<dbReference type="InterPro" id="IPR011801">
    <property type="entry name" value="Swm_rep_I_cyn"/>
</dbReference>
<reference evidence="4" key="1">
    <citation type="submission" date="2016-10" db="EMBL/GenBank/DDBJ databases">
        <authorList>
            <person name="Varghese N."/>
            <person name="Submissions S."/>
        </authorList>
    </citation>
    <scope>NUCLEOTIDE SEQUENCE [LARGE SCALE GENOMIC DNA]</scope>
    <source>
        <strain evidence="4">CGMCC 1.10784</strain>
    </source>
</reference>
<feature type="domain" description="SLH" evidence="2">
    <location>
        <begin position="1283"/>
        <end position="1345"/>
    </location>
</feature>
<dbReference type="EMBL" id="FOMT01000006">
    <property type="protein sequence ID" value="SFF24686.1"/>
    <property type="molecule type" value="Genomic_DNA"/>
</dbReference>
<dbReference type="Proteomes" id="UP000198855">
    <property type="component" value="Unassembled WGS sequence"/>
</dbReference>
<keyword evidence="4" id="KW-1185">Reference proteome</keyword>
<gene>
    <name evidence="3" type="ORF">SAMN05216378_5669</name>
</gene>
<evidence type="ECO:0000256" key="1">
    <source>
        <dbReference type="ARBA" id="ARBA00022729"/>
    </source>
</evidence>
<dbReference type="PANTHER" id="PTHR43308:SF5">
    <property type="entry name" value="S-LAYER PROTEIN _ PEPTIDOGLYCAN ENDO-BETA-N-ACETYLGLUCOSAMINIDASE"/>
    <property type="match status" value="1"/>
</dbReference>
<keyword evidence="1" id="KW-0732">Signal</keyword>
<evidence type="ECO:0000259" key="2">
    <source>
        <dbReference type="PROSITE" id="PS51272"/>
    </source>
</evidence>
<evidence type="ECO:0000313" key="3">
    <source>
        <dbReference type="EMBL" id="SFF24686.1"/>
    </source>
</evidence>
<dbReference type="InterPro" id="IPR028059">
    <property type="entry name" value="SWM_rpt"/>
</dbReference>
<dbReference type="Pfam" id="PF00395">
    <property type="entry name" value="SLH"/>
    <property type="match status" value="3"/>
</dbReference>
<dbReference type="PROSITE" id="PS51272">
    <property type="entry name" value="SLH"/>
    <property type="match status" value="3"/>
</dbReference>
<dbReference type="InterPro" id="IPR014755">
    <property type="entry name" value="Cu-Rt/internalin_Ig-like"/>
</dbReference>
<evidence type="ECO:0000313" key="4">
    <source>
        <dbReference type="Proteomes" id="UP000198855"/>
    </source>
</evidence>
<feature type="domain" description="SLH" evidence="2">
    <location>
        <begin position="1416"/>
        <end position="1476"/>
    </location>
</feature>